<keyword evidence="2" id="KW-0472">Membrane</keyword>
<feature type="compositionally biased region" description="Polar residues" evidence="1">
    <location>
        <begin position="1"/>
        <end position="14"/>
    </location>
</feature>
<evidence type="ECO:0000256" key="2">
    <source>
        <dbReference type="SAM" id="Phobius"/>
    </source>
</evidence>
<keyword evidence="2" id="KW-1133">Transmembrane helix</keyword>
<evidence type="ECO:0000256" key="1">
    <source>
        <dbReference type="SAM" id="MobiDB-lite"/>
    </source>
</evidence>
<accession>A0A6J6SSF0</accession>
<proteinExistence type="predicted"/>
<name>A0A6J6SSF0_9ZZZZ</name>
<feature type="region of interest" description="Disordered" evidence="1">
    <location>
        <begin position="1"/>
        <end position="21"/>
    </location>
</feature>
<protein>
    <submittedName>
        <fullName evidence="3">Unannotated protein</fullName>
    </submittedName>
</protein>
<evidence type="ECO:0000313" key="3">
    <source>
        <dbReference type="EMBL" id="CAB4737916.1"/>
    </source>
</evidence>
<feature type="transmembrane region" description="Helical" evidence="2">
    <location>
        <begin position="40"/>
        <end position="57"/>
    </location>
</feature>
<dbReference type="EMBL" id="CAEZYZ010000014">
    <property type="protein sequence ID" value="CAB4737916.1"/>
    <property type="molecule type" value="Genomic_DNA"/>
</dbReference>
<keyword evidence="2" id="KW-0812">Transmembrane</keyword>
<sequence length="166" mass="16929">MSPAQANDRIQNSRAPRDSGLRNAVERSAFASRIRRYRRPLAAVCAGLAVLLTISALKAPQPAASAMGMDLAPRPAIGEIAAPITLASAAIASSLEVGDIIDLVAIPTTGTGRAQVVARRARVLNVGDSGGFGASESALVVVAVPELDALAIADATVDSELTALIH</sequence>
<organism evidence="3">
    <name type="scientific">freshwater metagenome</name>
    <dbReference type="NCBI Taxonomy" id="449393"/>
    <lineage>
        <taxon>unclassified sequences</taxon>
        <taxon>metagenomes</taxon>
        <taxon>ecological metagenomes</taxon>
    </lineage>
</organism>
<gene>
    <name evidence="3" type="ORF">UFOPK2810_00148</name>
</gene>
<reference evidence="3" key="1">
    <citation type="submission" date="2020-05" db="EMBL/GenBank/DDBJ databases">
        <authorList>
            <person name="Chiriac C."/>
            <person name="Salcher M."/>
            <person name="Ghai R."/>
            <person name="Kavagutti S V."/>
        </authorList>
    </citation>
    <scope>NUCLEOTIDE SEQUENCE</scope>
</reference>
<dbReference type="AlphaFoldDB" id="A0A6J6SSF0"/>